<keyword evidence="2" id="KW-1185">Reference proteome</keyword>
<dbReference type="KEGG" id="bcom:BAUCODRAFT_198852"/>
<reference evidence="1 2" key="1">
    <citation type="journal article" date="2012" name="PLoS Pathog.">
        <title>Diverse lifestyles and strategies of plant pathogenesis encoded in the genomes of eighteen Dothideomycetes fungi.</title>
        <authorList>
            <person name="Ohm R.A."/>
            <person name="Feau N."/>
            <person name="Henrissat B."/>
            <person name="Schoch C.L."/>
            <person name="Horwitz B.A."/>
            <person name="Barry K.W."/>
            <person name="Condon B.J."/>
            <person name="Copeland A.C."/>
            <person name="Dhillon B."/>
            <person name="Glaser F."/>
            <person name="Hesse C.N."/>
            <person name="Kosti I."/>
            <person name="LaButti K."/>
            <person name="Lindquist E.A."/>
            <person name="Lucas S."/>
            <person name="Salamov A.A."/>
            <person name="Bradshaw R.E."/>
            <person name="Ciuffetti L."/>
            <person name="Hamelin R.C."/>
            <person name="Kema G.H.J."/>
            <person name="Lawrence C."/>
            <person name="Scott J.A."/>
            <person name="Spatafora J.W."/>
            <person name="Turgeon B.G."/>
            <person name="de Wit P.J.G.M."/>
            <person name="Zhong S."/>
            <person name="Goodwin S.B."/>
            <person name="Grigoriev I.V."/>
        </authorList>
    </citation>
    <scope>NUCLEOTIDE SEQUENCE [LARGE SCALE GENOMIC DNA]</scope>
    <source>
        <strain evidence="1 2">UAMH 10762</strain>
    </source>
</reference>
<dbReference type="GeneID" id="19109623"/>
<dbReference type="EMBL" id="KB445550">
    <property type="protein sequence ID" value="EMD01151.1"/>
    <property type="molecule type" value="Genomic_DNA"/>
</dbReference>
<name>M2NQ52_BAUPA</name>
<organism evidence="1 2">
    <name type="scientific">Baudoinia panamericana (strain UAMH 10762)</name>
    <name type="common">Angels' share fungus</name>
    <name type="synonym">Baudoinia compniacensis (strain UAMH 10762)</name>
    <dbReference type="NCBI Taxonomy" id="717646"/>
    <lineage>
        <taxon>Eukaryota</taxon>
        <taxon>Fungi</taxon>
        <taxon>Dikarya</taxon>
        <taxon>Ascomycota</taxon>
        <taxon>Pezizomycotina</taxon>
        <taxon>Dothideomycetes</taxon>
        <taxon>Dothideomycetidae</taxon>
        <taxon>Mycosphaerellales</taxon>
        <taxon>Teratosphaeriaceae</taxon>
        <taxon>Baudoinia</taxon>
    </lineage>
</organism>
<protein>
    <submittedName>
        <fullName evidence="1">Uncharacterized protein</fullName>
    </submittedName>
</protein>
<sequence length="113" mass="13108">MVFRPHDRSFEAYHRSHHHMVDAMVHRCLCITFSNVLDWWSLATPIHKTSLRSCAARPSYNVPSWATFLTMTRLTAHCCSCLHSTSLAQYFRAGAWHSRIPGVSWKVSYPFQL</sequence>
<dbReference type="RefSeq" id="XP_007672335.1">
    <property type="nucleotide sequence ID" value="XM_007674145.1"/>
</dbReference>
<dbReference type="AlphaFoldDB" id="M2NQ52"/>
<gene>
    <name evidence="1" type="ORF">BAUCODRAFT_198852</name>
</gene>
<accession>M2NQ52</accession>
<proteinExistence type="predicted"/>
<evidence type="ECO:0000313" key="2">
    <source>
        <dbReference type="Proteomes" id="UP000011761"/>
    </source>
</evidence>
<dbReference type="Proteomes" id="UP000011761">
    <property type="component" value="Unassembled WGS sequence"/>
</dbReference>
<evidence type="ECO:0000313" key="1">
    <source>
        <dbReference type="EMBL" id="EMD01151.1"/>
    </source>
</evidence>
<dbReference type="HOGENOM" id="CLU_2133059_0_0_1"/>